<dbReference type="Proteomes" id="UP000219602">
    <property type="component" value="Chromosome RC"/>
</dbReference>
<dbReference type="EMBL" id="MABQ02000012">
    <property type="protein sequence ID" value="PCD22315.1"/>
    <property type="molecule type" value="Genomic_DNA"/>
</dbReference>
<gene>
    <name evidence="1" type="ORF">AU210_016104</name>
</gene>
<comment type="caution">
    <text evidence="1">The sequence shown here is derived from an EMBL/GenBank/DDBJ whole genome shotgun (WGS) entry which is preliminary data.</text>
</comment>
<organism evidence="1 2">
    <name type="scientific">Fusarium oxysporum f. sp. radicis-cucumerinum</name>
    <dbReference type="NCBI Taxonomy" id="327505"/>
    <lineage>
        <taxon>Eukaryota</taxon>
        <taxon>Fungi</taxon>
        <taxon>Dikarya</taxon>
        <taxon>Ascomycota</taxon>
        <taxon>Pezizomycotina</taxon>
        <taxon>Sordariomycetes</taxon>
        <taxon>Hypocreomycetidae</taxon>
        <taxon>Hypocreales</taxon>
        <taxon>Nectriaceae</taxon>
        <taxon>Fusarium</taxon>
        <taxon>Fusarium oxysporum species complex</taxon>
    </lineage>
</organism>
<protein>
    <submittedName>
        <fullName evidence="1">Uncharacterized protein</fullName>
    </submittedName>
</protein>
<name>A0A2H3FSV4_FUSOX</name>
<evidence type="ECO:0000313" key="2">
    <source>
        <dbReference type="Proteomes" id="UP000219602"/>
    </source>
</evidence>
<dbReference type="AlphaFoldDB" id="A0A2H3FSV4"/>
<accession>A0A2H3FSV4</accession>
<evidence type="ECO:0000313" key="1">
    <source>
        <dbReference type="EMBL" id="PCD22315.1"/>
    </source>
</evidence>
<reference evidence="1 2" key="2">
    <citation type="journal article" date="2017" name="Sci. Rep.">
        <title>A mobile pathogenicity chromosome in Fusarium oxysporum for infection of multiple cucurbit species.</title>
        <authorList>
            <person name="van Dam P."/>
            <person name="Fokkens L."/>
            <person name="Ayukawa Y."/>
            <person name="van der Gragt M."/>
            <person name="Ter Horst A."/>
            <person name="Brankovics B."/>
            <person name="Houterman P.M."/>
            <person name="Arie T."/>
            <person name="Rep M."/>
        </authorList>
    </citation>
    <scope>NUCLEOTIDE SEQUENCE [LARGE SCALE GENOMIC DNA]</scope>
    <source>
        <strain evidence="1 2">Forc016</strain>
    </source>
</reference>
<proteinExistence type="predicted"/>
<sequence length="112" mass="12515">MIQEGFGKLENNYTKTDPMAVRHLNQAYNCLIDCLGDPLCDMMLLLALTFGDAAHRRAGKRILSGQEKEGIRYTGGNYGYTNALVHDERSISMEDTDEKLLSVAKMTQEIGK</sequence>
<reference evidence="1 2" key="1">
    <citation type="journal article" date="2016" name="Environ. Microbiol.">
        <title>Effector profiles distinguish formae speciales of Fusarium oxysporum.</title>
        <authorList>
            <person name="van Dam P."/>
            <person name="Fokkens L."/>
            <person name="Schmidt S.M."/>
            <person name="Linmans J.H."/>
            <person name="Kistler H.C."/>
            <person name="Ma L.J."/>
            <person name="Rep M."/>
        </authorList>
    </citation>
    <scope>NUCLEOTIDE SEQUENCE [LARGE SCALE GENOMIC DNA]</scope>
    <source>
        <strain evidence="1 2">Forc016</strain>
    </source>
</reference>